<dbReference type="SUPFAM" id="SSF51905">
    <property type="entry name" value="FAD/NAD(P)-binding domain"/>
    <property type="match status" value="1"/>
</dbReference>
<evidence type="ECO:0000313" key="8">
    <source>
        <dbReference type="Proteomes" id="UP000036458"/>
    </source>
</evidence>
<feature type="domain" description="Amine oxidase" evidence="6">
    <location>
        <begin position="11"/>
        <end position="485"/>
    </location>
</feature>
<evidence type="ECO:0000256" key="5">
    <source>
        <dbReference type="RuleBase" id="RU362075"/>
    </source>
</evidence>
<dbReference type="Proteomes" id="UP000036458">
    <property type="component" value="Chromosome"/>
</dbReference>
<evidence type="ECO:0000313" key="7">
    <source>
        <dbReference type="EMBL" id="AKQ47087.1"/>
    </source>
</evidence>
<dbReference type="Gene3D" id="3.50.50.60">
    <property type="entry name" value="FAD/NAD(P)-binding domain"/>
    <property type="match status" value="2"/>
</dbReference>
<keyword evidence="8" id="KW-1185">Reference proteome</keyword>
<evidence type="ECO:0000256" key="3">
    <source>
        <dbReference type="ARBA" id="ARBA00022746"/>
    </source>
</evidence>
<sequence>MATAVVIGSGIGGIAAAIRLVVKGYAVTVLEANATFGGKMTQFTLPGGYRFDAGPSLFTLPQLVDDLFTLAGRTPKDYFRYQRLPIVTQYFWQDGTRLTAHANADAFAQEVEDKLGVPQEQLLKHLQKVARLYHATADTFLHKSLHKLGTFLSPDVLKTLPALPELGLTTTMHAANARAFKDPRLVQLLDRYATYNGSDPYQAPGTLNLIPHLEFNIGAYYPEGGIYAIAESLVKLATELGVKFRYNEPVQEIITEGSRTTGVRTNQGTYFAGIVVSNMDVVPTYRKLLPKQPAPEKTLRQPRSSSALIYYWGISRTFPELDLHNIFFSQDYRQEFEHIFQKGTVTHDPTVYVNITSKLTLSDAPAGHENWFVMVNVPHNAGQDWETLIQETRQRVVQKVSQSLGVNLEELITTERVWDPKGIEADTSSFAGALYGSSSNNKMAAFLRHPNFTGKLKGLYFVGGSVHPGGGIPLCLLSAKIATDLVPVVSPNVPA</sequence>
<dbReference type="RefSeq" id="WP_048922147.1">
    <property type="nucleotide sequence ID" value="NZ_CP010777.1"/>
</dbReference>
<keyword evidence="3 5" id="KW-0125">Carotenoid biosynthesis</keyword>
<dbReference type="EMBL" id="CP010777">
    <property type="protein sequence ID" value="AKQ47087.1"/>
    <property type="molecule type" value="Genomic_DNA"/>
</dbReference>
<dbReference type="PANTHER" id="PTHR43734:SF7">
    <property type="entry name" value="4,4'-DIAPONEUROSPORENE OXYGENASE"/>
    <property type="match status" value="1"/>
</dbReference>
<dbReference type="NCBIfam" id="NF042421">
    <property type="entry name" value="hydcarot_desat_CrtD"/>
    <property type="match status" value="1"/>
</dbReference>
<evidence type="ECO:0000259" key="6">
    <source>
        <dbReference type="Pfam" id="PF01593"/>
    </source>
</evidence>
<dbReference type="NCBIfam" id="TIGR02734">
    <property type="entry name" value="crtI_fam"/>
    <property type="match status" value="1"/>
</dbReference>
<protein>
    <submittedName>
        <fullName evidence="7">Phytoene dehydrogenase</fullName>
    </submittedName>
</protein>
<accession>A0A0H4VT44</accession>
<dbReference type="GO" id="GO:0016491">
    <property type="term" value="F:oxidoreductase activity"/>
    <property type="evidence" value="ECO:0007669"/>
    <property type="project" value="UniProtKB-KW"/>
</dbReference>
<comment type="similarity">
    <text evidence="2 5">Belongs to the carotenoid/retinoid oxidoreductase family.</text>
</comment>
<dbReference type="Pfam" id="PF01593">
    <property type="entry name" value="Amino_oxidase"/>
    <property type="match status" value="1"/>
</dbReference>
<evidence type="ECO:0000256" key="1">
    <source>
        <dbReference type="ARBA" id="ARBA00004829"/>
    </source>
</evidence>
<dbReference type="STRING" id="1379910.TH63_17895"/>
<dbReference type="PANTHER" id="PTHR43734">
    <property type="entry name" value="PHYTOENE DESATURASE"/>
    <property type="match status" value="1"/>
</dbReference>
<dbReference type="InterPro" id="IPR002937">
    <property type="entry name" value="Amino_oxidase"/>
</dbReference>
<reference evidence="7 8" key="1">
    <citation type="submission" date="2015-01" db="EMBL/GenBank/DDBJ databases">
        <title>Rufibacter sp./DG31D/ whole genome sequencing.</title>
        <authorList>
            <person name="Kim M.K."/>
            <person name="Srinivasan S."/>
            <person name="Lee J.-J."/>
        </authorList>
    </citation>
    <scope>NUCLEOTIDE SEQUENCE [LARGE SCALE GENOMIC DNA]</scope>
    <source>
        <strain evidence="7 8">DG31D</strain>
    </source>
</reference>
<evidence type="ECO:0000256" key="4">
    <source>
        <dbReference type="ARBA" id="ARBA00023002"/>
    </source>
</evidence>
<dbReference type="InterPro" id="IPR054840">
    <property type="entry name" value="hydcarot_desat_CrtD"/>
</dbReference>
<dbReference type="AlphaFoldDB" id="A0A0H4VT44"/>
<dbReference type="KEGG" id="ruf:TH63_17895"/>
<dbReference type="GO" id="GO:0016117">
    <property type="term" value="P:carotenoid biosynthetic process"/>
    <property type="evidence" value="ECO:0007669"/>
    <property type="project" value="UniProtKB-KW"/>
</dbReference>
<name>A0A0H4VT44_9BACT</name>
<dbReference type="InterPro" id="IPR014105">
    <property type="entry name" value="Carotenoid/retinoid_OxRdtase"/>
</dbReference>
<dbReference type="OrthoDB" id="9774675at2"/>
<comment type="pathway">
    <text evidence="1 5">Carotenoid biosynthesis.</text>
</comment>
<evidence type="ECO:0000256" key="2">
    <source>
        <dbReference type="ARBA" id="ARBA00006046"/>
    </source>
</evidence>
<dbReference type="PATRIC" id="fig|1379910.4.peg.3901"/>
<keyword evidence="4 5" id="KW-0560">Oxidoreductase</keyword>
<organism evidence="7 8">
    <name type="scientific">Rufibacter radiotolerans</name>
    <dbReference type="NCBI Taxonomy" id="1379910"/>
    <lineage>
        <taxon>Bacteria</taxon>
        <taxon>Pseudomonadati</taxon>
        <taxon>Bacteroidota</taxon>
        <taxon>Cytophagia</taxon>
        <taxon>Cytophagales</taxon>
        <taxon>Hymenobacteraceae</taxon>
        <taxon>Rufibacter</taxon>
    </lineage>
</organism>
<proteinExistence type="inferred from homology"/>
<dbReference type="InterPro" id="IPR036188">
    <property type="entry name" value="FAD/NAD-bd_sf"/>
</dbReference>
<gene>
    <name evidence="7" type="ORF">TH63_17895</name>
</gene>